<dbReference type="KEGG" id="fra:Francci3_0631"/>
<gene>
    <name evidence="2" type="ordered locus">Francci3_0631</name>
</gene>
<name>Q2JFC7_FRACC</name>
<dbReference type="Proteomes" id="UP000001937">
    <property type="component" value="Chromosome"/>
</dbReference>
<dbReference type="HOGENOM" id="CLU_2368723_0_0_11"/>
<dbReference type="AlphaFoldDB" id="Q2JFC7"/>
<evidence type="ECO:0000313" key="3">
    <source>
        <dbReference type="Proteomes" id="UP000001937"/>
    </source>
</evidence>
<organism evidence="2 3">
    <name type="scientific">Frankia casuarinae (strain DSM 45818 / CECT 9043 / HFP020203 / CcI3)</name>
    <dbReference type="NCBI Taxonomy" id="106370"/>
    <lineage>
        <taxon>Bacteria</taxon>
        <taxon>Bacillati</taxon>
        <taxon>Actinomycetota</taxon>
        <taxon>Actinomycetes</taxon>
        <taxon>Frankiales</taxon>
        <taxon>Frankiaceae</taxon>
        <taxon>Frankia</taxon>
    </lineage>
</organism>
<sequence length="91" mass="9989">MIWMWEAKAAPGRASGLRDWAIDALAGRDGEVYVSSQRGEDLVVIMLRTPPDAGMSVQTTGDTRCPLPKPPAELANGDPHTWQFEQVHPPH</sequence>
<dbReference type="EMBL" id="CP000249">
    <property type="protein sequence ID" value="ABD10015.1"/>
    <property type="molecule type" value="Genomic_DNA"/>
</dbReference>
<accession>Q2JFC7</accession>
<protein>
    <submittedName>
        <fullName evidence="2">Uncharacterized protein</fullName>
    </submittedName>
</protein>
<evidence type="ECO:0000313" key="2">
    <source>
        <dbReference type="EMBL" id="ABD10015.1"/>
    </source>
</evidence>
<dbReference type="OrthoDB" id="3296167at2"/>
<proteinExistence type="predicted"/>
<keyword evidence="3" id="KW-1185">Reference proteome</keyword>
<evidence type="ECO:0000256" key="1">
    <source>
        <dbReference type="SAM" id="MobiDB-lite"/>
    </source>
</evidence>
<reference evidence="2 3" key="1">
    <citation type="journal article" date="2007" name="Genome Res.">
        <title>Genome characteristics of facultatively symbiotic Frankia sp. strains reflect host range and host plant biogeography.</title>
        <authorList>
            <person name="Normand P."/>
            <person name="Lapierre P."/>
            <person name="Tisa L.S."/>
            <person name="Gogarten J.P."/>
            <person name="Alloisio N."/>
            <person name="Bagnarol E."/>
            <person name="Bassi C.A."/>
            <person name="Berry A.M."/>
            <person name="Bickhart D.M."/>
            <person name="Choisne N."/>
            <person name="Couloux A."/>
            <person name="Cournoyer B."/>
            <person name="Cruveiller S."/>
            <person name="Daubin V."/>
            <person name="Demange N."/>
            <person name="Francino M.P."/>
            <person name="Goltsman E."/>
            <person name="Huang Y."/>
            <person name="Kopp O.R."/>
            <person name="Labarre L."/>
            <person name="Lapidus A."/>
            <person name="Lavire C."/>
            <person name="Marechal J."/>
            <person name="Martinez M."/>
            <person name="Mastronunzio J.E."/>
            <person name="Mullin B.C."/>
            <person name="Niemann J."/>
            <person name="Pujic P."/>
            <person name="Rawnsley T."/>
            <person name="Rouy Z."/>
            <person name="Schenowitz C."/>
            <person name="Sellstedt A."/>
            <person name="Tavares F."/>
            <person name="Tomkins J.P."/>
            <person name="Vallenet D."/>
            <person name="Valverde C."/>
            <person name="Wall L.G."/>
            <person name="Wang Y."/>
            <person name="Medigue C."/>
            <person name="Benson D.R."/>
        </authorList>
    </citation>
    <scope>NUCLEOTIDE SEQUENCE [LARGE SCALE GENOMIC DNA]</scope>
    <source>
        <strain evidence="3">DSM 45818 / CECT 9043 / CcI3</strain>
    </source>
</reference>
<feature type="region of interest" description="Disordered" evidence="1">
    <location>
        <begin position="70"/>
        <end position="91"/>
    </location>
</feature>
<dbReference type="RefSeq" id="WP_011435084.1">
    <property type="nucleotide sequence ID" value="NC_007777.1"/>
</dbReference>